<evidence type="ECO:0000256" key="1">
    <source>
        <dbReference type="SAM" id="MobiDB-lite"/>
    </source>
</evidence>
<evidence type="ECO:0000313" key="2">
    <source>
        <dbReference type="EMBL" id="CCX05006.1"/>
    </source>
</evidence>
<sequence length="187" mass="20798">MPKFRSLSKALGSILPRNRSRLSEPRPDTPTQPLCPTHGISCPDWNSPDHTLGPVPPIPIIHRPSSPPPFGIGSTSGIPHPFPELEFPWHTISNRSKPKSKSKWLGNFGFRSRTPDRSEEPFTIEDFLDSQADQRYRLPKSPCPCPRHNYSNLDQEPLVLGDTSRKRICRLMVDVHPGAPGSEGGAV</sequence>
<dbReference type="EMBL" id="HF935229">
    <property type="protein sequence ID" value="CCX05006.1"/>
    <property type="molecule type" value="Genomic_DNA"/>
</dbReference>
<gene>
    <name evidence="2" type="ORF">PCON_04495</name>
</gene>
<name>U4KVN3_PYROM</name>
<feature type="region of interest" description="Disordered" evidence="1">
    <location>
        <begin position="1"/>
        <end position="39"/>
    </location>
</feature>
<protein>
    <submittedName>
        <fullName evidence="2">Uncharacterized protein</fullName>
    </submittedName>
</protein>
<evidence type="ECO:0000313" key="3">
    <source>
        <dbReference type="Proteomes" id="UP000018144"/>
    </source>
</evidence>
<accession>U4KVN3</accession>
<dbReference type="AlphaFoldDB" id="U4KVN3"/>
<proteinExistence type="predicted"/>
<dbReference type="Proteomes" id="UP000018144">
    <property type="component" value="Unassembled WGS sequence"/>
</dbReference>
<organism evidence="2 3">
    <name type="scientific">Pyronema omphalodes (strain CBS 100304)</name>
    <name type="common">Pyronema confluens</name>
    <dbReference type="NCBI Taxonomy" id="1076935"/>
    <lineage>
        <taxon>Eukaryota</taxon>
        <taxon>Fungi</taxon>
        <taxon>Dikarya</taxon>
        <taxon>Ascomycota</taxon>
        <taxon>Pezizomycotina</taxon>
        <taxon>Pezizomycetes</taxon>
        <taxon>Pezizales</taxon>
        <taxon>Pyronemataceae</taxon>
        <taxon>Pyronema</taxon>
    </lineage>
</organism>
<keyword evidence="3" id="KW-1185">Reference proteome</keyword>
<reference evidence="2 3" key="1">
    <citation type="journal article" date="2013" name="PLoS Genet.">
        <title>The genome and development-dependent transcriptomes of Pyronema confluens: a window into fungal evolution.</title>
        <authorList>
            <person name="Traeger S."/>
            <person name="Altegoer F."/>
            <person name="Freitag M."/>
            <person name="Gabaldon T."/>
            <person name="Kempken F."/>
            <person name="Kumar A."/>
            <person name="Marcet-Houben M."/>
            <person name="Poggeler S."/>
            <person name="Stajich J.E."/>
            <person name="Nowrousian M."/>
        </authorList>
    </citation>
    <scope>NUCLEOTIDE SEQUENCE [LARGE SCALE GENOMIC DNA]</scope>
    <source>
        <strain evidence="3">CBS 100304</strain>
        <tissue evidence="2">Vegetative mycelium</tissue>
    </source>
</reference>